<feature type="transmembrane region" description="Helical" evidence="1">
    <location>
        <begin position="126"/>
        <end position="144"/>
    </location>
</feature>
<reference evidence="3 4" key="1">
    <citation type="submission" date="2019-06" db="EMBL/GenBank/DDBJ databases">
        <title>Genome analyses of bacteria isolated from kimchi.</title>
        <authorList>
            <person name="Lee S."/>
            <person name="Ahn S."/>
            <person name="Roh S."/>
        </authorList>
    </citation>
    <scope>NUCLEOTIDE SEQUENCE [LARGE SCALE GENOMIC DNA]</scope>
    <source>
        <strain evidence="3 4">CBA3625</strain>
    </source>
</reference>
<gene>
    <name evidence="3" type="ORF">FGL83_08320</name>
    <name evidence="2" type="ORF">GQS40_05285</name>
</gene>
<evidence type="ECO:0000313" key="2">
    <source>
        <dbReference type="EMBL" id="MWN21090.1"/>
    </source>
</evidence>
<evidence type="ECO:0000313" key="3">
    <source>
        <dbReference type="EMBL" id="QEA44671.1"/>
    </source>
</evidence>
<dbReference type="EMBL" id="WSZI01000013">
    <property type="protein sequence ID" value="MWN21090.1"/>
    <property type="molecule type" value="Genomic_DNA"/>
</dbReference>
<keyword evidence="1" id="KW-1133">Transmembrane helix</keyword>
<feature type="transmembrane region" description="Helical" evidence="1">
    <location>
        <begin position="32"/>
        <end position="53"/>
    </location>
</feature>
<reference evidence="2 5" key="2">
    <citation type="submission" date="2019-12" db="EMBL/GenBank/DDBJ databases">
        <title>Complete genome sequence of Leuconostoc lactis strain AVN1 provides insights into metabolic potential.</title>
        <authorList>
            <person name="Besrour N."/>
            <person name="Najjari A."/>
            <person name="Fhoula I."/>
            <person name="Jaballah S."/>
            <person name="Klibi N."/>
            <person name="Ouzari H.I."/>
        </authorList>
    </citation>
    <scope>NUCLEOTIDE SEQUENCE [LARGE SCALE GENOMIC DNA]</scope>
    <source>
        <strain evidence="2 5">AVN1</strain>
    </source>
</reference>
<keyword evidence="1" id="KW-0472">Membrane</keyword>
<dbReference type="PANTHER" id="PTHR34821">
    <property type="entry name" value="INNER MEMBRANE PROTEIN YDCZ"/>
    <property type="match status" value="1"/>
</dbReference>
<sequence>MLYIVGLLLGGVALANQSPINARLGAALKSPFRSSLVSFTVGFVFLVAVFLVSGQHVTLTGQHPWWIWTPGIFGVVYLTSNILLFPKIGAIQAIVFPIVGQVLMGLMIDTFGWFAAKQLPMTLTKAGGAALLLFGVYVAVVWANRRELDRENAIDKSEESALELNAWRIWGVVAGAVSSAQQAIAGKLAVALGSAIGAAIVSFGVGMLIIFLVVLLRDKRLMPTKPVPSQPKWVYIGGILGSIFVVAMAVSVPVLGAGFAVMIGLIGALAGSMAVSHFGWWQSPRQAVSWLKVIGIIVMAVGVAFIKLG</sequence>
<feature type="transmembrane region" description="Helical" evidence="1">
    <location>
        <begin position="164"/>
        <end position="181"/>
    </location>
</feature>
<dbReference type="GeneID" id="66532201"/>
<feature type="transmembrane region" description="Helical" evidence="1">
    <location>
        <begin position="259"/>
        <end position="281"/>
    </location>
</feature>
<keyword evidence="1" id="KW-0812">Transmembrane</keyword>
<dbReference type="EMBL" id="CP042387">
    <property type="protein sequence ID" value="QEA44671.1"/>
    <property type="molecule type" value="Genomic_DNA"/>
</dbReference>
<dbReference type="GO" id="GO:0005886">
    <property type="term" value="C:plasma membrane"/>
    <property type="evidence" value="ECO:0007669"/>
    <property type="project" value="TreeGrafter"/>
</dbReference>
<feature type="transmembrane region" description="Helical" evidence="1">
    <location>
        <begin position="287"/>
        <end position="306"/>
    </location>
</feature>
<dbReference type="Proteomes" id="UP000478636">
    <property type="component" value="Unassembled WGS sequence"/>
</dbReference>
<dbReference type="Proteomes" id="UP000321298">
    <property type="component" value="Chromosome"/>
</dbReference>
<dbReference type="RefSeq" id="WP_029509391.1">
    <property type="nucleotide sequence ID" value="NZ_CP042387.1"/>
</dbReference>
<feature type="transmembrane region" description="Helical" evidence="1">
    <location>
        <begin position="65"/>
        <end position="84"/>
    </location>
</feature>
<protein>
    <submittedName>
        <fullName evidence="3">DMT family transporter</fullName>
    </submittedName>
    <submittedName>
        <fullName evidence="2">EamA-like transporter family protein</fullName>
    </submittedName>
</protein>
<organism evidence="2 5">
    <name type="scientific">Leuconostoc lactis</name>
    <dbReference type="NCBI Taxonomy" id="1246"/>
    <lineage>
        <taxon>Bacteria</taxon>
        <taxon>Bacillati</taxon>
        <taxon>Bacillota</taxon>
        <taxon>Bacilli</taxon>
        <taxon>Lactobacillales</taxon>
        <taxon>Lactobacillaceae</taxon>
        <taxon>Leuconostoc</taxon>
    </lineage>
</organism>
<dbReference type="AlphaFoldDB" id="A0A5B8T844"/>
<dbReference type="STRING" id="1246.BCR17_00040"/>
<proteinExistence type="predicted"/>
<evidence type="ECO:0000256" key="1">
    <source>
        <dbReference type="SAM" id="Phobius"/>
    </source>
</evidence>
<name>A0A5B8T844_LEULA</name>
<evidence type="ECO:0000313" key="5">
    <source>
        <dbReference type="Proteomes" id="UP000478636"/>
    </source>
</evidence>
<dbReference type="Pfam" id="PF04657">
    <property type="entry name" value="DMT_YdcZ"/>
    <property type="match status" value="2"/>
</dbReference>
<dbReference type="PANTHER" id="PTHR34821:SF2">
    <property type="entry name" value="INNER MEMBRANE PROTEIN YDCZ"/>
    <property type="match status" value="1"/>
</dbReference>
<feature type="transmembrane region" description="Helical" evidence="1">
    <location>
        <begin position="188"/>
        <end position="213"/>
    </location>
</feature>
<dbReference type="InterPro" id="IPR006750">
    <property type="entry name" value="YdcZ"/>
</dbReference>
<evidence type="ECO:0000313" key="4">
    <source>
        <dbReference type="Proteomes" id="UP000321298"/>
    </source>
</evidence>
<feature type="transmembrane region" description="Helical" evidence="1">
    <location>
        <begin position="90"/>
        <end position="114"/>
    </location>
</feature>
<accession>A0A5B8T844</accession>
<keyword evidence="4" id="KW-1185">Reference proteome</keyword>
<feature type="transmembrane region" description="Helical" evidence="1">
    <location>
        <begin position="233"/>
        <end position="252"/>
    </location>
</feature>